<keyword evidence="8" id="KW-1185">Reference proteome</keyword>
<comment type="caution">
    <text evidence="7">The sequence shown here is derived from an EMBL/GenBank/DDBJ whole genome shotgun (WGS) entry which is preliminary data.</text>
</comment>
<evidence type="ECO:0000256" key="3">
    <source>
        <dbReference type="ARBA" id="ARBA00023098"/>
    </source>
</evidence>
<comment type="caution">
    <text evidence="4">Lacks conserved residue(s) required for the propagation of feature annotation.</text>
</comment>
<evidence type="ECO:0000259" key="6">
    <source>
        <dbReference type="PROSITE" id="PS51635"/>
    </source>
</evidence>
<dbReference type="PANTHER" id="PTHR24185">
    <property type="entry name" value="CALCIUM-INDEPENDENT PHOSPHOLIPASE A2-GAMMA"/>
    <property type="match status" value="1"/>
</dbReference>
<dbReference type="Proteomes" id="UP000607653">
    <property type="component" value="Unassembled WGS sequence"/>
</dbReference>
<evidence type="ECO:0000256" key="5">
    <source>
        <dbReference type="SAM" id="MobiDB-lite"/>
    </source>
</evidence>
<reference evidence="7 8" key="1">
    <citation type="journal article" date="2020" name="Mol. Biol. Evol.">
        <title>Distinct Expression and Methylation Patterns for Genes with Different Fates following a Single Whole-Genome Duplication in Flowering Plants.</title>
        <authorList>
            <person name="Shi T."/>
            <person name="Rahmani R.S."/>
            <person name="Gugger P.F."/>
            <person name="Wang M."/>
            <person name="Li H."/>
            <person name="Zhang Y."/>
            <person name="Li Z."/>
            <person name="Wang Q."/>
            <person name="Van de Peer Y."/>
            <person name="Marchal K."/>
            <person name="Chen J."/>
        </authorList>
    </citation>
    <scope>NUCLEOTIDE SEQUENCE [LARGE SCALE GENOMIC DNA]</scope>
    <source>
        <tissue evidence="7">Leaf</tissue>
    </source>
</reference>
<protein>
    <recommendedName>
        <fullName evidence="6">PNPLA domain-containing protein</fullName>
    </recommendedName>
</protein>
<proteinExistence type="predicted"/>
<evidence type="ECO:0000256" key="2">
    <source>
        <dbReference type="ARBA" id="ARBA00022963"/>
    </source>
</evidence>
<dbReference type="AlphaFoldDB" id="A0A822ZIU7"/>
<dbReference type="PANTHER" id="PTHR24185:SF1">
    <property type="entry name" value="CALCIUM-INDEPENDENT PHOSPHOLIPASE A2-GAMMA"/>
    <property type="match status" value="1"/>
</dbReference>
<dbReference type="Gene3D" id="3.40.1090.10">
    <property type="entry name" value="Cytosolic phospholipase A2 catalytic domain"/>
    <property type="match status" value="1"/>
</dbReference>
<dbReference type="GO" id="GO:0016042">
    <property type="term" value="P:lipid catabolic process"/>
    <property type="evidence" value="ECO:0007669"/>
    <property type="project" value="UniProtKB-KW"/>
</dbReference>
<evidence type="ECO:0000256" key="4">
    <source>
        <dbReference type="PROSITE-ProRule" id="PRU01161"/>
    </source>
</evidence>
<keyword evidence="1" id="KW-0378">Hydrolase</keyword>
<dbReference type="EMBL" id="DUZY01000006">
    <property type="protein sequence ID" value="DAD42946.1"/>
    <property type="molecule type" value="Genomic_DNA"/>
</dbReference>
<evidence type="ECO:0000313" key="7">
    <source>
        <dbReference type="EMBL" id="DAD42946.1"/>
    </source>
</evidence>
<feature type="region of interest" description="Disordered" evidence="5">
    <location>
        <begin position="214"/>
        <end position="240"/>
    </location>
</feature>
<keyword evidence="3" id="KW-0443">Lipid metabolism</keyword>
<sequence length="240" mass="27144">MVVAQKIEDKNQALWAYQSCTFPHWPTTSPSGAQVGLKRNAFIGSCRYQIWKAIRASSAAPYYLDDFSEDVNCWQDGAIVAHNSTIFAIRDAQLLWPDTRIDCLVSIGCGSVPTKPRKGGWRYLDTGQVLIESACSVERVEEEMNTLLPMLHEIQYYRFNPVDERCGMELDETDPAVWLKLEATTKEYIQSNSQASKSLCERLVLPYQNEEKLSEKFKPQQIPKTKASNAVLDENNPSLG</sequence>
<dbReference type="InterPro" id="IPR016035">
    <property type="entry name" value="Acyl_Trfase/lysoPLipase"/>
</dbReference>
<evidence type="ECO:0000313" key="8">
    <source>
        <dbReference type="Proteomes" id="UP000607653"/>
    </source>
</evidence>
<name>A0A822ZIU7_NELNU</name>
<keyword evidence="2" id="KW-0442">Lipid degradation</keyword>
<gene>
    <name evidence="7" type="ORF">HUJ06_001176</name>
</gene>
<dbReference type="InterPro" id="IPR002641">
    <property type="entry name" value="PNPLA_dom"/>
</dbReference>
<feature type="short sequence motif" description="DGA/G" evidence="4">
    <location>
        <begin position="76"/>
        <end position="78"/>
    </location>
</feature>
<dbReference type="PROSITE" id="PS51635">
    <property type="entry name" value="PNPLA"/>
    <property type="match status" value="1"/>
</dbReference>
<feature type="domain" description="PNPLA" evidence="6">
    <location>
        <begin position="1"/>
        <end position="89"/>
    </location>
</feature>
<organism evidence="7 8">
    <name type="scientific">Nelumbo nucifera</name>
    <name type="common">Sacred lotus</name>
    <dbReference type="NCBI Taxonomy" id="4432"/>
    <lineage>
        <taxon>Eukaryota</taxon>
        <taxon>Viridiplantae</taxon>
        <taxon>Streptophyta</taxon>
        <taxon>Embryophyta</taxon>
        <taxon>Tracheophyta</taxon>
        <taxon>Spermatophyta</taxon>
        <taxon>Magnoliopsida</taxon>
        <taxon>Proteales</taxon>
        <taxon>Nelumbonaceae</taxon>
        <taxon>Nelumbo</taxon>
    </lineage>
</organism>
<accession>A0A822ZIU7</accession>
<dbReference type="GO" id="GO:0016787">
    <property type="term" value="F:hydrolase activity"/>
    <property type="evidence" value="ECO:0007669"/>
    <property type="project" value="UniProtKB-KW"/>
</dbReference>
<evidence type="ECO:0000256" key="1">
    <source>
        <dbReference type="ARBA" id="ARBA00022801"/>
    </source>
</evidence>
<dbReference type="SUPFAM" id="SSF52151">
    <property type="entry name" value="FabD/lysophospholipase-like"/>
    <property type="match status" value="1"/>
</dbReference>